<protein>
    <recommendedName>
        <fullName evidence="6">tRNA preQ1(34) S-adenosylmethionine ribosyltransferase-isomerase QueA</fullName>
    </recommendedName>
</protein>
<dbReference type="SUPFAM" id="SSF111337">
    <property type="entry name" value="QueA-like"/>
    <property type="match status" value="1"/>
</dbReference>
<dbReference type="PANTHER" id="PTHR30307:SF0">
    <property type="entry name" value="S-ADENOSYLMETHIONINE:TRNA RIBOSYLTRANSFERASE-ISOMERASE"/>
    <property type="match status" value="1"/>
</dbReference>
<evidence type="ECO:0000256" key="1">
    <source>
        <dbReference type="ARBA" id="ARBA00022490"/>
    </source>
</evidence>
<dbReference type="FunFam" id="2.40.10.240:FF:000002">
    <property type="entry name" value="S-adenosylmethionine:tRNA ribosyltransferase-isomerase"/>
    <property type="match status" value="1"/>
</dbReference>
<dbReference type="InterPro" id="IPR042118">
    <property type="entry name" value="QueA_dom1"/>
</dbReference>
<keyword evidence="3" id="KW-0949">S-adenosyl-L-methionine</keyword>
<feature type="non-terminal residue" evidence="5">
    <location>
        <position position="1"/>
    </location>
</feature>
<accession>A0A382Y9G8</accession>
<evidence type="ECO:0000256" key="4">
    <source>
        <dbReference type="ARBA" id="ARBA00022785"/>
    </source>
</evidence>
<dbReference type="Gene3D" id="3.40.1780.10">
    <property type="entry name" value="QueA-like"/>
    <property type="match status" value="1"/>
</dbReference>
<sequence>VTLSDFDYDLPANLIAQRPVEPRDASRLMVIHRQTGEIEHWTFRDITCYLHAGDALALNRTRVLPARLLGRKTGTGGQVEVVLIREVASGLWETLLRPARRLGIGSKMDLDDGMVRAEAAVGPDPDRKYIRFPDGLNVIEMLQRVGRLPLPPYIQRPDDGKDL</sequence>
<keyword evidence="4" id="KW-0671">Queuosine biosynthesis</keyword>
<dbReference type="Pfam" id="PF02547">
    <property type="entry name" value="Queuosine_synth"/>
    <property type="match status" value="1"/>
</dbReference>
<keyword evidence="2" id="KW-0808">Transferase</keyword>
<dbReference type="AlphaFoldDB" id="A0A382Y9G8"/>
<keyword evidence="1" id="KW-0963">Cytoplasm</keyword>
<evidence type="ECO:0000256" key="2">
    <source>
        <dbReference type="ARBA" id="ARBA00022679"/>
    </source>
</evidence>
<dbReference type="PANTHER" id="PTHR30307">
    <property type="entry name" value="S-ADENOSYLMETHIONINE:TRNA RIBOSYLTRANSFERASE-ISOMERASE"/>
    <property type="match status" value="1"/>
</dbReference>
<dbReference type="InterPro" id="IPR003699">
    <property type="entry name" value="QueA"/>
</dbReference>
<dbReference type="GO" id="GO:0051075">
    <property type="term" value="F:S-adenosylmethionine:tRNA ribosyltransferase-isomerase activity"/>
    <property type="evidence" value="ECO:0007669"/>
    <property type="project" value="TreeGrafter"/>
</dbReference>
<dbReference type="InterPro" id="IPR042119">
    <property type="entry name" value="QueA_dom2"/>
</dbReference>
<dbReference type="Gene3D" id="2.40.10.240">
    <property type="entry name" value="QueA-like"/>
    <property type="match status" value="1"/>
</dbReference>
<dbReference type="GO" id="GO:0008616">
    <property type="term" value="P:tRNA queuosine(34) biosynthetic process"/>
    <property type="evidence" value="ECO:0007669"/>
    <property type="project" value="UniProtKB-KW"/>
</dbReference>
<organism evidence="5">
    <name type="scientific">marine metagenome</name>
    <dbReference type="NCBI Taxonomy" id="408172"/>
    <lineage>
        <taxon>unclassified sequences</taxon>
        <taxon>metagenomes</taxon>
        <taxon>ecological metagenomes</taxon>
    </lineage>
</organism>
<proteinExistence type="predicted"/>
<feature type="non-terminal residue" evidence="5">
    <location>
        <position position="163"/>
    </location>
</feature>
<dbReference type="EMBL" id="UINC01174038">
    <property type="protein sequence ID" value="SVD79956.1"/>
    <property type="molecule type" value="Genomic_DNA"/>
</dbReference>
<reference evidence="5" key="1">
    <citation type="submission" date="2018-05" db="EMBL/GenBank/DDBJ databases">
        <authorList>
            <person name="Lanie J.A."/>
            <person name="Ng W.-L."/>
            <person name="Kazmierczak K.M."/>
            <person name="Andrzejewski T.M."/>
            <person name="Davidsen T.M."/>
            <person name="Wayne K.J."/>
            <person name="Tettelin H."/>
            <person name="Glass J.I."/>
            <person name="Rusch D."/>
            <person name="Podicherti R."/>
            <person name="Tsui H.-C.T."/>
            <person name="Winkler M.E."/>
        </authorList>
    </citation>
    <scope>NUCLEOTIDE SEQUENCE</scope>
</reference>
<evidence type="ECO:0008006" key="6">
    <source>
        <dbReference type="Google" id="ProtNLM"/>
    </source>
</evidence>
<name>A0A382Y9G8_9ZZZZ</name>
<evidence type="ECO:0000313" key="5">
    <source>
        <dbReference type="EMBL" id="SVD79956.1"/>
    </source>
</evidence>
<gene>
    <name evidence="5" type="ORF">METZ01_LOCUS432810</name>
</gene>
<evidence type="ECO:0000256" key="3">
    <source>
        <dbReference type="ARBA" id="ARBA00022691"/>
    </source>
</evidence>
<dbReference type="InterPro" id="IPR036100">
    <property type="entry name" value="QueA_sf"/>
</dbReference>